<accession>A0A6C0CSD8</accession>
<dbReference type="GO" id="GO:0016757">
    <property type="term" value="F:glycosyltransferase activity"/>
    <property type="evidence" value="ECO:0007669"/>
    <property type="project" value="InterPro"/>
</dbReference>
<dbReference type="AlphaFoldDB" id="A0A6C0CSD8"/>
<name>A0A6C0CSD8_9ZZZZ</name>
<dbReference type="EMBL" id="MN739481">
    <property type="protein sequence ID" value="QHT07458.1"/>
    <property type="molecule type" value="Genomic_DNA"/>
</dbReference>
<reference evidence="2" key="1">
    <citation type="journal article" date="2020" name="Nature">
        <title>Giant virus diversity and host interactions through global metagenomics.</title>
        <authorList>
            <person name="Schulz F."/>
            <person name="Roux S."/>
            <person name="Paez-Espino D."/>
            <person name="Jungbluth S."/>
            <person name="Walsh D.A."/>
            <person name="Denef V.J."/>
            <person name="McMahon K.D."/>
            <person name="Konstantinidis K.T."/>
            <person name="Eloe-Fadrosh E.A."/>
            <person name="Kyrpides N.C."/>
            <person name="Woyke T."/>
        </authorList>
    </citation>
    <scope>NUCLEOTIDE SEQUENCE</scope>
    <source>
        <strain evidence="2">GVMAG-M-3300021963-12</strain>
    </source>
</reference>
<organism evidence="2">
    <name type="scientific">viral metagenome</name>
    <dbReference type="NCBI Taxonomy" id="1070528"/>
    <lineage>
        <taxon>unclassified sequences</taxon>
        <taxon>metagenomes</taxon>
        <taxon>organismal metagenomes</taxon>
    </lineage>
</organism>
<dbReference type="InterPro" id="IPR049625">
    <property type="entry name" value="Glyco_transf_61_cat"/>
</dbReference>
<sequence>MTIILLDYFSGHLFHDLEMFIVAFGKKIKFTGTSGKFLNDTNEFLVKKLFHSDIEFGEEDDEVIDRFKLDRCNINKAFAKYIESFQYQKWSATWSYLESSSKNTLLYVTRQNTSRKLSDESHQYIESLVRELGGVICDAGTLHIEKQIELFRNSRCVIGVHGNNLSGVMWMTPGSHVFEILPFDEKCHVYDYHCMSLCMRHNYTQLDCEGSPWSLGSRTRTLLESTLHLINSISS</sequence>
<protein>
    <recommendedName>
        <fullName evidence="1">Glycosyltransferase 61 catalytic domain-containing protein</fullName>
    </recommendedName>
</protein>
<feature type="domain" description="Glycosyltransferase 61 catalytic" evidence="1">
    <location>
        <begin position="89"/>
        <end position="177"/>
    </location>
</feature>
<dbReference type="Pfam" id="PF04577">
    <property type="entry name" value="Glyco_transf_61"/>
    <property type="match status" value="1"/>
</dbReference>
<evidence type="ECO:0000313" key="2">
    <source>
        <dbReference type="EMBL" id="QHT07458.1"/>
    </source>
</evidence>
<evidence type="ECO:0000259" key="1">
    <source>
        <dbReference type="Pfam" id="PF04577"/>
    </source>
</evidence>
<proteinExistence type="predicted"/>